<reference evidence="3" key="1">
    <citation type="submission" date="2023-07" db="EMBL/GenBank/DDBJ databases">
        <title>30 novel species of actinomycetes from the DSMZ collection.</title>
        <authorList>
            <person name="Nouioui I."/>
        </authorList>
    </citation>
    <scope>NUCLEOTIDE SEQUENCE [LARGE SCALE GENOMIC DNA]</scope>
    <source>
        <strain evidence="3">DSM 44938</strain>
    </source>
</reference>
<sequence>MRDAYTRRRDRLREHQRTREQQRRRERDARRQRENSPASKDDRLRRVVARIRRRITRMLRAGVRGGILRGALAAMRVWYRLSQLAVQGADRFQIHARLNPGTVVVGGVTVGEEEILRFVRQVASEILEADKTRRGADDIGRRQRTEKRVMNQATGTVEDVPVYPLRRGVSLASLLRYAKDRLPYQPGSKEIISLPGGQEVRRQQWWKPIRELPPEVNKLVYEMRDRKRVGAPLKYDELAQLLKAAGQGGKFRARLLARQIQRAMRGRPVRGPGATHAAFHAVLMVVQEGHRDPGSSPLVTSAMAMQIMARTGDVDQSLGIFRLGSAVLSLVCSGLPTMWNARGAGRRFWGRMASPSGQGGRRRSGGAWWSAGEAFGERPQAETRRMRTRRSAGRQARFDNSWKGWPAKQREARVRWITPSR</sequence>
<evidence type="ECO:0000313" key="2">
    <source>
        <dbReference type="EMBL" id="MDT0343190.1"/>
    </source>
</evidence>
<name>A0ABU2MNJ0_9ACTN</name>
<dbReference type="Proteomes" id="UP001183246">
    <property type="component" value="Unassembled WGS sequence"/>
</dbReference>
<feature type="region of interest" description="Disordered" evidence="1">
    <location>
        <begin position="379"/>
        <end position="404"/>
    </location>
</feature>
<protein>
    <submittedName>
        <fullName evidence="2">Uncharacterized protein</fullName>
    </submittedName>
</protein>
<dbReference type="RefSeq" id="WP_311704326.1">
    <property type="nucleotide sequence ID" value="NZ_JAVREL010000005.1"/>
</dbReference>
<comment type="caution">
    <text evidence="2">The sequence shown here is derived from an EMBL/GenBank/DDBJ whole genome shotgun (WGS) entry which is preliminary data.</text>
</comment>
<proteinExistence type="predicted"/>
<organism evidence="2 3">
    <name type="scientific">Streptomyces litchfieldiae</name>
    <dbReference type="NCBI Taxonomy" id="3075543"/>
    <lineage>
        <taxon>Bacteria</taxon>
        <taxon>Bacillati</taxon>
        <taxon>Actinomycetota</taxon>
        <taxon>Actinomycetes</taxon>
        <taxon>Kitasatosporales</taxon>
        <taxon>Streptomycetaceae</taxon>
        <taxon>Streptomyces</taxon>
    </lineage>
</organism>
<dbReference type="EMBL" id="JAVREL010000005">
    <property type="protein sequence ID" value="MDT0343190.1"/>
    <property type="molecule type" value="Genomic_DNA"/>
</dbReference>
<gene>
    <name evidence="2" type="ORF">RM590_11275</name>
</gene>
<accession>A0ABU2MNJ0</accession>
<evidence type="ECO:0000313" key="3">
    <source>
        <dbReference type="Proteomes" id="UP001183246"/>
    </source>
</evidence>
<feature type="region of interest" description="Disordered" evidence="1">
    <location>
        <begin position="1"/>
        <end position="42"/>
    </location>
</feature>
<keyword evidence="3" id="KW-1185">Reference proteome</keyword>
<evidence type="ECO:0000256" key="1">
    <source>
        <dbReference type="SAM" id="MobiDB-lite"/>
    </source>
</evidence>